<keyword evidence="2" id="KW-0472">Membrane</keyword>
<reference evidence="4 5" key="1">
    <citation type="submission" date="2015-01" db="EMBL/GenBank/DDBJ databases">
        <title>The Genome Sequence of Exophiala sideris CBS121828.</title>
        <authorList>
            <consortium name="The Broad Institute Genomics Platform"/>
            <person name="Cuomo C."/>
            <person name="de Hoog S."/>
            <person name="Gorbushina A."/>
            <person name="Stielow B."/>
            <person name="Teixiera M."/>
            <person name="Abouelleil A."/>
            <person name="Chapman S.B."/>
            <person name="Priest M."/>
            <person name="Young S.K."/>
            <person name="Wortman J."/>
            <person name="Nusbaum C."/>
            <person name="Birren B."/>
        </authorList>
    </citation>
    <scope>NUCLEOTIDE SEQUENCE [LARGE SCALE GENOMIC DNA]</scope>
    <source>
        <strain evidence="4 5">CBS 121828</strain>
    </source>
</reference>
<proteinExistence type="predicted"/>
<organism evidence="4 5">
    <name type="scientific">Exophiala sideris</name>
    <dbReference type="NCBI Taxonomy" id="1016849"/>
    <lineage>
        <taxon>Eukaryota</taxon>
        <taxon>Fungi</taxon>
        <taxon>Dikarya</taxon>
        <taxon>Ascomycota</taxon>
        <taxon>Pezizomycotina</taxon>
        <taxon>Eurotiomycetes</taxon>
        <taxon>Chaetothyriomycetidae</taxon>
        <taxon>Chaetothyriales</taxon>
        <taxon>Herpotrichiellaceae</taxon>
        <taxon>Exophiala</taxon>
    </lineage>
</organism>
<evidence type="ECO:0000313" key="5">
    <source>
        <dbReference type="Proteomes" id="UP000053599"/>
    </source>
</evidence>
<evidence type="ECO:0000256" key="1">
    <source>
        <dbReference type="SAM" id="MobiDB-lite"/>
    </source>
</evidence>
<evidence type="ECO:0008006" key="6">
    <source>
        <dbReference type="Google" id="ProtNLM"/>
    </source>
</evidence>
<dbReference type="PANTHER" id="PTHR16861:SF10">
    <property type="entry name" value="MID2 DOMAIN-CONTAINING PROTEIN"/>
    <property type="match status" value="1"/>
</dbReference>
<keyword evidence="2" id="KW-0812">Transmembrane</keyword>
<dbReference type="HOGENOM" id="CLU_043314_1_0_1"/>
<feature type="signal peptide" evidence="3">
    <location>
        <begin position="1"/>
        <end position="21"/>
    </location>
</feature>
<feature type="chain" id="PRO_5002236045" description="Mid2 domain-containing protein" evidence="3">
    <location>
        <begin position="22"/>
        <end position="399"/>
    </location>
</feature>
<dbReference type="OrthoDB" id="5425848at2759"/>
<sequence length="399" mass="42226">MRLPSSLTILLAALVARNVTASFLPDLLHSFDDLQDVRKRCANPCGYYGQLCCASNEVCYTDSNNQAQCGASSTTAVGDTAGATAGGWQYYTTTYVQTDLKTVTETFSSYVATSTLGATNTLSCSYSLGETSCGNTCCLSGQYCESSGSCVSVGGGSSANSYYSSLYTVTTVITNTATATNTASAPLRPTSNSLITITSTGTVTASPTGTATTTQGFVTPVSSSGSIIYGQSTNSGGGLSGGAIAGIVIGVIIGIIILLLLCACWCAKGLIDGLLSIFGLGPRKRRTREEEVIYERHSHRDRRGGRTWFGQQRPSRTEVVEEKRTSGIGGIPTAGWLAAGVGSLALWLGLKRRNRRDDKSDVSYDSAYYTDYMYSSAESSSDRRTRRSGRSVSRSRSRR</sequence>
<gene>
    <name evidence="4" type="ORF">PV11_07218</name>
</gene>
<dbReference type="EMBL" id="KN846953">
    <property type="protein sequence ID" value="KIV79670.1"/>
    <property type="molecule type" value="Genomic_DNA"/>
</dbReference>
<feature type="transmembrane region" description="Helical" evidence="2">
    <location>
        <begin position="243"/>
        <end position="267"/>
    </location>
</feature>
<dbReference type="Proteomes" id="UP000053599">
    <property type="component" value="Unassembled WGS sequence"/>
</dbReference>
<keyword evidence="3" id="KW-0732">Signal</keyword>
<protein>
    <recommendedName>
        <fullName evidence="6">Mid2 domain-containing protein</fullName>
    </recommendedName>
</protein>
<dbReference type="PANTHER" id="PTHR16861">
    <property type="entry name" value="GLYCOPROTEIN 38"/>
    <property type="match status" value="1"/>
</dbReference>
<feature type="region of interest" description="Disordered" evidence="1">
    <location>
        <begin position="375"/>
        <end position="399"/>
    </location>
</feature>
<accession>A0A0D1VU37</accession>
<keyword evidence="2" id="KW-1133">Transmembrane helix</keyword>
<evidence type="ECO:0000256" key="2">
    <source>
        <dbReference type="SAM" id="Phobius"/>
    </source>
</evidence>
<evidence type="ECO:0000256" key="3">
    <source>
        <dbReference type="SAM" id="SignalP"/>
    </source>
</evidence>
<feature type="compositionally biased region" description="Basic residues" evidence="1">
    <location>
        <begin position="384"/>
        <end position="399"/>
    </location>
</feature>
<evidence type="ECO:0000313" key="4">
    <source>
        <dbReference type="EMBL" id="KIV79670.1"/>
    </source>
</evidence>
<dbReference type="STRING" id="1016849.A0A0D1VU37"/>
<dbReference type="AlphaFoldDB" id="A0A0D1VU37"/>
<name>A0A0D1VU37_9EURO</name>